<sequence>MAQNCHHQTSTQKKLTDERVLTRILECFISDSYRKYDWRHENGMAEVAALLPNLLNVILGHPLLLFWQAEAPFSHLLPGRKYPPIPTVVAEFVRLVVTSLKGNTLAAHPSATSSDVELRAVGRGGLLRRNHSH</sequence>
<dbReference type="GeneID" id="24164531"/>
<name>A0A0D8JTT1_COCIM</name>
<evidence type="ECO:0000313" key="1">
    <source>
        <dbReference type="EMBL" id="KJF60376.1"/>
    </source>
</evidence>
<dbReference type="EMBL" id="GG704911">
    <property type="protein sequence ID" value="KJF60376.1"/>
    <property type="molecule type" value="Genomic_DNA"/>
</dbReference>
<dbReference type="RefSeq" id="XP_004445990.1">
    <property type="nucleotide sequence ID" value="XM_004445933.1"/>
</dbReference>
<reference evidence="2" key="1">
    <citation type="journal article" date="2009" name="Genome Res.">
        <title>Comparative genomic analyses of the human fungal pathogens Coccidioides and their relatives.</title>
        <authorList>
            <person name="Sharpton T.J."/>
            <person name="Stajich J.E."/>
            <person name="Rounsley S.D."/>
            <person name="Gardner M.J."/>
            <person name="Wortman J.R."/>
            <person name="Jordar V.S."/>
            <person name="Maiti R."/>
            <person name="Kodira C.D."/>
            <person name="Neafsey D.E."/>
            <person name="Zeng Q."/>
            <person name="Hung C.-Y."/>
            <person name="McMahan C."/>
            <person name="Muszewska A."/>
            <person name="Grynberg M."/>
            <person name="Mandel M.A."/>
            <person name="Kellner E.M."/>
            <person name="Barker B.M."/>
            <person name="Galgiani J.N."/>
            <person name="Orbach M.J."/>
            <person name="Kirkland T.N."/>
            <person name="Cole G.T."/>
            <person name="Henn M.R."/>
            <person name="Birren B.W."/>
            <person name="Taylor J.W."/>
        </authorList>
    </citation>
    <scope>NUCLEOTIDE SEQUENCE [LARGE SCALE GENOMIC DNA]</scope>
    <source>
        <strain evidence="2">RS</strain>
    </source>
</reference>
<dbReference type="Proteomes" id="UP000001261">
    <property type="component" value="Unassembled WGS sequence"/>
</dbReference>
<accession>A0A0D8JTT1</accession>
<organism evidence="1 2">
    <name type="scientific">Coccidioides immitis (strain RS)</name>
    <name type="common">Valley fever fungus</name>
    <dbReference type="NCBI Taxonomy" id="246410"/>
    <lineage>
        <taxon>Eukaryota</taxon>
        <taxon>Fungi</taxon>
        <taxon>Dikarya</taxon>
        <taxon>Ascomycota</taxon>
        <taxon>Pezizomycotina</taxon>
        <taxon>Eurotiomycetes</taxon>
        <taxon>Eurotiomycetidae</taxon>
        <taxon>Onygenales</taxon>
        <taxon>Onygenaceae</taxon>
        <taxon>Coccidioides</taxon>
    </lineage>
</organism>
<protein>
    <submittedName>
        <fullName evidence="1">Uncharacterized protein</fullName>
    </submittedName>
</protein>
<evidence type="ECO:0000313" key="2">
    <source>
        <dbReference type="Proteomes" id="UP000001261"/>
    </source>
</evidence>
<dbReference type="VEuPathDB" id="FungiDB:CIMG_12904"/>
<keyword evidence="2" id="KW-1185">Reference proteome</keyword>
<dbReference type="AlphaFoldDB" id="A0A0D8JTT1"/>
<reference evidence="2" key="2">
    <citation type="journal article" date="2010" name="Genome Res.">
        <title>Population genomic sequencing of Coccidioides fungi reveals recent hybridization and transposon control.</title>
        <authorList>
            <person name="Neafsey D.E."/>
            <person name="Barker B.M."/>
            <person name="Sharpton T.J."/>
            <person name="Stajich J.E."/>
            <person name="Park D.J."/>
            <person name="Whiston E."/>
            <person name="Hung C.-Y."/>
            <person name="McMahan C."/>
            <person name="White J."/>
            <person name="Sykes S."/>
            <person name="Heiman D."/>
            <person name="Young S."/>
            <person name="Zeng Q."/>
            <person name="Abouelleil A."/>
            <person name="Aftuck L."/>
            <person name="Bessette D."/>
            <person name="Brown A."/>
            <person name="FitzGerald M."/>
            <person name="Lui A."/>
            <person name="Macdonald J.P."/>
            <person name="Priest M."/>
            <person name="Orbach M.J."/>
            <person name="Galgiani J.N."/>
            <person name="Kirkland T.N."/>
            <person name="Cole G.T."/>
            <person name="Birren B.W."/>
            <person name="Henn M.R."/>
            <person name="Taylor J.W."/>
            <person name="Rounsley S.D."/>
        </authorList>
    </citation>
    <scope>GENOME REANNOTATION</scope>
    <source>
        <strain evidence="2">RS</strain>
    </source>
</reference>
<gene>
    <name evidence="1" type="ORF">CIMG_12904</name>
</gene>
<proteinExistence type="predicted"/>
<dbReference type="InParanoid" id="A0A0D8JTT1"/>
<dbReference type="KEGG" id="cim:CIMG_12904"/>